<keyword evidence="1" id="KW-1133">Transmembrane helix</keyword>
<gene>
    <name evidence="3" type="ORF">SAMN04487949_3425</name>
</gene>
<dbReference type="EMBL" id="FNHL01000005">
    <property type="protein sequence ID" value="SDN11637.1"/>
    <property type="molecule type" value="Genomic_DNA"/>
</dbReference>
<dbReference type="Pfam" id="PF13796">
    <property type="entry name" value="Sensor"/>
    <property type="match status" value="1"/>
</dbReference>
<name>A0A1G9YRK5_9EURY</name>
<reference evidence="4" key="1">
    <citation type="submission" date="2016-10" db="EMBL/GenBank/DDBJ databases">
        <authorList>
            <person name="Varghese N."/>
            <person name="Submissions S."/>
        </authorList>
    </citation>
    <scope>NUCLEOTIDE SEQUENCE [LARGE SCALE GENOMIC DNA]</scope>
    <source>
        <strain evidence="4">CGMCC 1.10119</strain>
    </source>
</reference>
<evidence type="ECO:0000259" key="2">
    <source>
        <dbReference type="Pfam" id="PF13796"/>
    </source>
</evidence>
<feature type="domain" description="Putative sensor" evidence="2">
    <location>
        <begin position="36"/>
        <end position="237"/>
    </location>
</feature>
<dbReference type="AlphaFoldDB" id="A0A1G9YRK5"/>
<keyword evidence="4" id="KW-1185">Reference proteome</keyword>
<evidence type="ECO:0000313" key="3">
    <source>
        <dbReference type="EMBL" id="SDN11637.1"/>
    </source>
</evidence>
<dbReference type="OrthoDB" id="253413at2157"/>
<feature type="transmembrane region" description="Helical" evidence="1">
    <location>
        <begin position="134"/>
        <end position="161"/>
    </location>
</feature>
<dbReference type="STRING" id="660521.SAMN04487949_3425"/>
<evidence type="ECO:0000256" key="1">
    <source>
        <dbReference type="SAM" id="Phobius"/>
    </source>
</evidence>
<protein>
    <submittedName>
        <fullName evidence="3">Putative sensor</fullName>
    </submittedName>
</protein>
<accession>A0A1G9YRK5</accession>
<dbReference type="InterPro" id="IPR025828">
    <property type="entry name" value="Put_sensor_dom"/>
</dbReference>
<proteinExistence type="predicted"/>
<feature type="transmembrane region" description="Helical" evidence="1">
    <location>
        <begin position="63"/>
        <end position="84"/>
    </location>
</feature>
<feature type="transmembrane region" description="Helical" evidence="1">
    <location>
        <begin position="34"/>
        <end position="57"/>
    </location>
</feature>
<organism evidence="3 4">
    <name type="scientific">Halogranum gelatinilyticum</name>
    <dbReference type="NCBI Taxonomy" id="660521"/>
    <lineage>
        <taxon>Archaea</taxon>
        <taxon>Methanobacteriati</taxon>
        <taxon>Methanobacteriota</taxon>
        <taxon>Stenosarchaea group</taxon>
        <taxon>Halobacteria</taxon>
        <taxon>Halobacteriales</taxon>
        <taxon>Haloferacaceae</taxon>
    </lineage>
</organism>
<keyword evidence="1" id="KW-0812">Transmembrane</keyword>
<sequence length="251" mass="26864">MPETSATESAGDDVLHALWGVFGVPARLQTYKNLVYLALQFPLGVFYFTTLVTLFALGLGLSIVGVGIPLVVATLLLVTAFTTVEARLADVLLSVSVAGRPVGVDLDGGVLPYVRDLVFDPGTYVGLGYLLAKFVVGTAVFVVVTFLTSLSLTLLAAPFVYDLPGSYGFVVESTVTFAPEIRFVQDLWSVTFSPVVQLTSWNVDTLNEALVVAAAGFLVLVVSLHVVNALAWTLGVVTARVFDYVRTLRLR</sequence>
<dbReference type="RefSeq" id="WP_089699424.1">
    <property type="nucleotide sequence ID" value="NZ_FNHL01000005.1"/>
</dbReference>
<keyword evidence="1" id="KW-0472">Membrane</keyword>
<evidence type="ECO:0000313" key="4">
    <source>
        <dbReference type="Proteomes" id="UP000199451"/>
    </source>
</evidence>
<dbReference type="Proteomes" id="UP000199451">
    <property type="component" value="Unassembled WGS sequence"/>
</dbReference>
<feature type="transmembrane region" description="Helical" evidence="1">
    <location>
        <begin position="209"/>
        <end position="242"/>
    </location>
</feature>